<name>A0A1V9FKT8_9BACT</name>
<dbReference type="AlphaFoldDB" id="A0A1V9FKT8"/>
<accession>A0A1V9FKT8</accession>
<dbReference type="STRING" id="1703345.A3860_39085"/>
<protein>
    <submittedName>
        <fullName evidence="1">Uncharacterized protein</fullName>
    </submittedName>
</protein>
<dbReference type="EMBL" id="LVYD01000090">
    <property type="protein sequence ID" value="OQP58940.1"/>
    <property type="molecule type" value="Genomic_DNA"/>
</dbReference>
<proteinExistence type="predicted"/>
<keyword evidence="2" id="KW-1185">Reference proteome</keyword>
<evidence type="ECO:0000313" key="2">
    <source>
        <dbReference type="Proteomes" id="UP000192796"/>
    </source>
</evidence>
<dbReference type="RefSeq" id="WP_081155091.1">
    <property type="nucleotide sequence ID" value="NZ_LVYD01000090.1"/>
</dbReference>
<dbReference type="OrthoDB" id="671573at2"/>
<gene>
    <name evidence="1" type="ORF">A3860_39085</name>
</gene>
<reference evidence="1 2" key="1">
    <citation type="submission" date="2016-03" db="EMBL/GenBank/DDBJ databases">
        <title>Niastella vici sp. nov., isolated from farmland soil.</title>
        <authorList>
            <person name="Chen L."/>
            <person name="Wang D."/>
            <person name="Yang S."/>
            <person name="Wang G."/>
        </authorList>
    </citation>
    <scope>NUCLEOTIDE SEQUENCE [LARGE SCALE GENOMIC DNA]</scope>
    <source>
        <strain evidence="1 2">DJ57</strain>
    </source>
</reference>
<sequence>MIKIFEYHQELDCFVVNPVYKKIADSLGLTEWNEVVWIGRFFSMDNDFGEHWFDNWGLRTPLESKAEELGLDTTELFILDPDRFKNDHDGPCHSPEERISFWKDVLMSLHLSHETLFREARKLNQERMQYDPEDYIPDLEERIILITNNMT</sequence>
<organism evidence="1 2">
    <name type="scientific">Niastella vici</name>
    <dbReference type="NCBI Taxonomy" id="1703345"/>
    <lineage>
        <taxon>Bacteria</taxon>
        <taxon>Pseudomonadati</taxon>
        <taxon>Bacteroidota</taxon>
        <taxon>Chitinophagia</taxon>
        <taxon>Chitinophagales</taxon>
        <taxon>Chitinophagaceae</taxon>
        <taxon>Niastella</taxon>
    </lineage>
</organism>
<comment type="caution">
    <text evidence="1">The sequence shown here is derived from an EMBL/GenBank/DDBJ whole genome shotgun (WGS) entry which is preliminary data.</text>
</comment>
<dbReference type="Proteomes" id="UP000192796">
    <property type="component" value="Unassembled WGS sequence"/>
</dbReference>
<evidence type="ECO:0000313" key="1">
    <source>
        <dbReference type="EMBL" id="OQP58940.1"/>
    </source>
</evidence>